<reference evidence="1 2" key="1">
    <citation type="submission" date="2023-09" db="EMBL/GenBank/DDBJ databases">
        <authorList>
            <person name="Rey-Velasco X."/>
        </authorList>
    </citation>
    <scope>NUCLEOTIDE SEQUENCE [LARGE SCALE GENOMIC DNA]</scope>
    <source>
        <strain evidence="1 2">F390</strain>
    </source>
</reference>
<organism evidence="1 2">
    <name type="scientific">Croceicoccus esteveae</name>
    <dbReference type="NCBI Taxonomy" id="3075597"/>
    <lineage>
        <taxon>Bacteria</taxon>
        <taxon>Pseudomonadati</taxon>
        <taxon>Pseudomonadota</taxon>
        <taxon>Alphaproteobacteria</taxon>
        <taxon>Sphingomonadales</taxon>
        <taxon>Erythrobacteraceae</taxon>
        <taxon>Croceicoccus</taxon>
    </lineage>
</organism>
<proteinExistence type="predicted"/>
<dbReference type="Proteomes" id="UP001259803">
    <property type="component" value="Unassembled WGS sequence"/>
</dbReference>
<dbReference type="EMBL" id="JAVRHS010000006">
    <property type="protein sequence ID" value="MDT0576258.1"/>
    <property type="molecule type" value="Genomic_DNA"/>
</dbReference>
<sequence length="125" mass="13692">MCTLTGVREGMRPALGWEPKTLFSAAGIRVEPPPSLPMAKELILEAGRSADAHRHAGQHNRFNIAYLVTGKKVLIVSVALCITTGDANRQFDASERHDGRRFHEAMIVIADFALHVAGEFSIGLW</sequence>
<dbReference type="RefSeq" id="WP_311340950.1">
    <property type="nucleotide sequence ID" value="NZ_JAVRHS010000006.1"/>
</dbReference>
<name>A0ABU2ZJP3_9SPHN</name>
<gene>
    <name evidence="1" type="ORF">RM533_08670</name>
</gene>
<keyword evidence="2" id="KW-1185">Reference proteome</keyword>
<evidence type="ECO:0000313" key="1">
    <source>
        <dbReference type="EMBL" id="MDT0576258.1"/>
    </source>
</evidence>
<protein>
    <submittedName>
        <fullName evidence="1">Uncharacterized protein</fullName>
    </submittedName>
</protein>
<accession>A0ABU2ZJP3</accession>
<comment type="caution">
    <text evidence="1">The sequence shown here is derived from an EMBL/GenBank/DDBJ whole genome shotgun (WGS) entry which is preliminary data.</text>
</comment>
<evidence type="ECO:0000313" key="2">
    <source>
        <dbReference type="Proteomes" id="UP001259803"/>
    </source>
</evidence>